<name>A0ABP1GBR2_9CHLO</name>
<feature type="compositionally biased region" description="Acidic residues" evidence="2">
    <location>
        <begin position="348"/>
        <end position="360"/>
    </location>
</feature>
<protein>
    <submittedName>
        <fullName evidence="4">G11903 protein</fullName>
    </submittedName>
</protein>
<feature type="compositionally biased region" description="Basic and acidic residues" evidence="2">
    <location>
        <begin position="246"/>
        <end position="257"/>
    </location>
</feature>
<dbReference type="InterPro" id="IPR009071">
    <property type="entry name" value="HMG_box_dom"/>
</dbReference>
<evidence type="ECO:0000256" key="1">
    <source>
        <dbReference type="PROSITE-ProRule" id="PRU00267"/>
    </source>
</evidence>
<feature type="compositionally biased region" description="Basic and acidic residues" evidence="2">
    <location>
        <begin position="475"/>
        <end position="485"/>
    </location>
</feature>
<proteinExistence type="predicted"/>
<dbReference type="CDD" id="cd00084">
    <property type="entry name" value="HMG-box_SF"/>
    <property type="match status" value="1"/>
</dbReference>
<dbReference type="InterPro" id="IPR036910">
    <property type="entry name" value="HMG_box_dom_sf"/>
</dbReference>
<feature type="domain" description="HMG box" evidence="3">
    <location>
        <begin position="68"/>
        <end position="149"/>
    </location>
</feature>
<reference evidence="4 5" key="1">
    <citation type="submission" date="2024-06" db="EMBL/GenBank/DDBJ databases">
        <authorList>
            <person name="Kraege A."/>
            <person name="Thomma B."/>
        </authorList>
    </citation>
    <scope>NUCLEOTIDE SEQUENCE [LARGE SCALE GENOMIC DNA]</scope>
</reference>
<dbReference type="Pfam" id="PF00505">
    <property type="entry name" value="HMG_box"/>
    <property type="match status" value="1"/>
</dbReference>
<evidence type="ECO:0000259" key="3">
    <source>
        <dbReference type="PROSITE" id="PS50118"/>
    </source>
</evidence>
<feature type="region of interest" description="Disordered" evidence="2">
    <location>
        <begin position="246"/>
        <end position="292"/>
    </location>
</feature>
<feature type="region of interest" description="Disordered" evidence="2">
    <location>
        <begin position="313"/>
        <end position="438"/>
    </location>
</feature>
<keyword evidence="5" id="KW-1185">Reference proteome</keyword>
<feature type="region of interest" description="Disordered" evidence="2">
    <location>
        <begin position="466"/>
        <end position="492"/>
    </location>
</feature>
<feature type="domain" description="HMG box" evidence="3">
    <location>
        <begin position="176"/>
        <end position="252"/>
    </location>
</feature>
<comment type="caution">
    <text evidence="4">The sequence shown here is derived from an EMBL/GenBank/DDBJ whole genome shotgun (WGS) entry which is preliminary data.</text>
</comment>
<evidence type="ECO:0000256" key="2">
    <source>
        <dbReference type="SAM" id="MobiDB-lite"/>
    </source>
</evidence>
<feature type="compositionally biased region" description="Acidic residues" evidence="2">
    <location>
        <begin position="382"/>
        <end position="411"/>
    </location>
</feature>
<accession>A0ABP1GBR2</accession>
<evidence type="ECO:0000313" key="5">
    <source>
        <dbReference type="Proteomes" id="UP001497392"/>
    </source>
</evidence>
<keyword evidence="1" id="KW-0539">Nucleus</keyword>
<dbReference type="PROSITE" id="PS50118">
    <property type="entry name" value="HMG_BOX_2"/>
    <property type="match status" value="2"/>
</dbReference>
<dbReference type="SUPFAM" id="SSF47095">
    <property type="entry name" value="HMG-box"/>
    <property type="match status" value="2"/>
</dbReference>
<sequence>MLPARKTPCDPGSFFGKSYPRALGKLDEDSRLIKGPNTEMPNKPFLQWAKKVDWKQGGTAARPAGKPPKAPITALEAYVQYLRSQALKSVRSHAPDQEEQHSSVAILKEEAAQQAENDWATLDDEEKRIFEDIAKEDAMRFQVEAVAHELRNPGWFKGWLARQGTPAGHAASGSRVKPPMTPWMAFVHVVLSKLKEKDSVLAASVSKIELMRLAMSEASPLYKKLTEEEKAGYVKLAEEDKARYERELQENPEAQRKLEKKAKARAADARANKPALKVRRSKKQPAAEAPEEVVAEVDTTGLTTVQVWAARRAAKRAGEKKNTVTARKAAPTPAPRKRATAKPTAVDPAEEAAAEPEGEDIIQATPAELPDHAYIRTQATGEDWETQSSSEEEQGSESESDEADSGAEDGQGEPSVIADTIGSLEEPMTQDNADSGVLGKVQGLVTAGLKWLTTGRKRRGVLTSMQAEGFKATPRKLEAEYENRRASKRRRQ</sequence>
<dbReference type="EMBL" id="CAXHTA020000019">
    <property type="protein sequence ID" value="CAL5228720.1"/>
    <property type="molecule type" value="Genomic_DNA"/>
</dbReference>
<organism evidence="4 5">
    <name type="scientific">Coccomyxa viridis</name>
    <dbReference type="NCBI Taxonomy" id="1274662"/>
    <lineage>
        <taxon>Eukaryota</taxon>
        <taxon>Viridiplantae</taxon>
        <taxon>Chlorophyta</taxon>
        <taxon>core chlorophytes</taxon>
        <taxon>Trebouxiophyceae</taxon>
        <taxon>Trebouxiophyceae incertae sedis</taxon>
        <taxon>Coccomyxaceae</taxon>
        <taxon>Coccomyxa</taxon>
    </lineage>
</organism>
<dbReference type="Gene3D" id="1.10.30.10">
    <property type="entry name" value="High mobility group box domain"/>
    <property type="match status" value="2"/>
</dbReference>
<dbReference type="Proteomes" id="UP001497392">
    <property type="component" value="Unassembled WGS sequence"/>
</dbReference>
<feature type="DNA-binding region" description="HMG box" evidence="1">
    <location>
        <begin position="68"/>
        <end position="149"/>
    </location>
</feature>
<feature type="DNA-binding region" description="HMG box" evidence="1">
    <location>
        <begin position="176"/>
        <end position="252"/>
    </location>
</feature>
<keyword evidence="1" id="KW-0238">DNA-binding</keyword>
<evidence type="ECO:0000313" key="4">
    <source>
        <dbReference type="EMBL" id="CAL5228720.1"/>
    </source>
</evidence>
<dbReference type="SMART" id="SM00398">
    <property type="entry name" value="HMG"/>
    <property type="match status" value="2"/>
</dbReference>
<gene>
    <name evidence="4" type="primary">g11903</name>
    <name evidence="4" type="ORF">VP750_LOCUS10626</name>
</gene>